<evidence type="ECO:0000313" key="7">
    <source>
        <dbReference type="Proteomes" id="UP000000343"/>
    </source>
</evidence>
<dbReference type="EMBL" id="CP002480">
    <property type="protein sequence ID" value="ADW70031.1"/>
    <property type="molecule type" value="Genomic_DNA"/>
</dbReference>
<dbReference type="PANTHER" id="PTHR36974">
    <property type="entry name" value="MEMBRANE PROTEIN-RELATED"/>
    <property type="match status" value="1"/>
</dbReference>
<sequence length="120" mass="13078">MSGFQIGRVILAVVFVVAGVLHFVLTPVYVRIVPGYLPSPVLLVHISGICEVLGGIGLLVPRVSRVAAWGLVALLVAVFPANVTMVLDTGRFPGIPLWAAWVRLPLQLPLIWWAWIYTRA</sequence>
<accession>E8WZQ7</accession>
<keyword evidence="7" id="KW-1185">Reference proteome</keyword>
<feature type="transmembrane region" description="Helical" evidence="5">
    <location>
        <begin position="67"/>
        <end position="86"/>
    </location>
</feature>
<organism evidence="7">
    <name type="scientific">Granulicella tundricola (strain ATCC BAA-1859 / DSM 23138 / MP5ACTX9)</name>
    <dbReference type="NCBI Taxonomy" id="1198114"/>
    <lineage>
        <taxon>Bacteria</taxon>
        <taxon>Pseudomonadati</taxon>
        <taxon>Acidobacteriota</taxon>
        <taxon>Terriglobia</taxon>
        <taxon>Terriglobales</taxon>
        <taxon>Acidobacteriaceae</taxon>
        <taxon>Granulicella</taxon>
    </lineage>
</organism>
<dbReference type="HOGENOM" id="CLU_128738_4_0_0"/>
<dbReference type="Pfam" id="PF07681">
    <property type="entry name" value="DoxX"/>
    <property type="match status" value="1"/>
</dbReference>
<keyword evidence="3 5" id="KW-1133">Transmembrane helix</keyword>
<dbReference type="GO" id="GO:0016020">
    <property type="term" value="C:membrane"/>
    <property type="evidence" value="ECO:0007669"/>
    <property type="project" value="UniProtKB-SubCell"/>
</dbReference>
<evidence type="ECO:0000256" key="3">
    <source>
        <dbReference type="ARBA" id="ARBA00022989"/>
    </source>
</evidence>
<keyword evidence="2 5" id="KW-0812">Transmembrane</keyword>
<evidence type="ECO:0000256" key="1">
    <source>
        <dbReference type="ARBA" id="ARBA00004141"/>
    </source>
</evidence>
<dbReference type="InterPro" id="IPR032808">
    <property type="entry name" value="DoxX"/>
</dbReference>
<protein>
    <submittedName>
        <fullName evidence="6">DoxX family protein</fullName>
    </submittedName>
</protein>
<keyword evidence="4 5" id="KW-0472">Membrane</keyword>
<dbReference type="Proteomes" id="UP000000343">
    <property type="component" value="Chromosome"/>
</dbReference>
<proteinExistence type="predicted"/>
<name>E8WZQ7_GRATM</name>
<evidence type="ECO:0000256" key="4">
    <source>
        <dbReference type="ARBA" id="ARBA00023136"/>
    </source>
</evidence>
<dbReference type="PANTHER" id="PTHR36974:SF1">
    <property type="entry name" value="DOXX FAMILY MEMBRANE PROTEIN"/>
    <property type="match status" value="1"/>
</dbReference>
<dbReference type="AlphaFoldDB" id="E8WZQ7"/>
<feature type="transmembrane region" description="Helical" evidence="5">
    <location>
        <begin position="9"/>
        <end position="30"/>
    </location>
</feature>
<dbReference type="KEGG" id="acm:AciX9_3010"/>
<feature type="transmembrane region" description="Helical" evidence="5">
    <location>
        <begin position="98"/>
        <end position="117"/>
    </location>
</feature>
<comment type="subcellular location">
    <subcellularLocation>
        <location evidence="1">Membrane</location>
        <topology evidence="1">Multi-pass membrane protein</topology>
    </subcellularLocation>
</comment>
<reference evidence="7" key="1">
    <citation type="submission" date="2011-01" db="EMBL/GenBank/DDBJ databases">
        <title>Complete sequence of chromosome of Acidobacterium sp. MP5ACTX9.</title>
        <authorList>
            <consortium name="US DOE Joint Genome Institute"/>
            <person name="Lucas S."/>
            <person name="Copeland A."/>
            <person name="Lapidus A."/>
            <person name="Cheng J.-F."/>
            <person name="Goodwin L."/>
            <person name="Pitluck S."/>
            <person name="Teshima H."/>
            <person name="Detter J.C."/>
            <person name="Han C."/>
            <person name="Tapia R."/>
            <person name="Land M."/>
            <person name="Hauser L."/>
            <person name="Kyrpides N."/>
            <person name="Ivanova N."/>
            <person name="Ovchinnikova G."/>
            <person name="Pagani I."/>
            <person name="Rawat S.R."/>
            <person name="Mannisto M."/>
            <person name="Haggblom M.M."/>
            <person name="Woyke T."/>
        </authorList>
    </citation>
    <scope>NUCLEOTIDE SEQUENCE [LARGE SCALE GENOMIC DNA]</scope>
    <source>
        <strain evidence="7">MP5ACTX9</strain>
    </source>
</reference>
<feature type="transmembrane region" description="Helical" evidence="5">
    <location>
        <begin position="42"/>
        <end position="60"/>
    </location>
</feature>
<evidence type="ECO:0000313" key="6">
    <source>
        <dbReference type="EMBL" id="ADW70031.1"/>
    </source>
</evidence>
<dbReference type="eggNOG" id="COG4270">
    <property type="taxonomic scope" value="Bacteria"/>
</dbReference>
<dbReference type="PaxDb" id="1198114-AciX9_3010"/>
<gene>
    <name evidence="6" type="ordered locus">AciX9_3010</name>
</gene>
<evidence type="ECO:0000256" key="5">
    <source>
        <dbReference type="SAM" id="Phobius"/>
    </source>
</evidence>
<evidence type="ECO:0000256" key="2">
    <source>
        <dbReference type="ARBA" id="ARBA00022692"/>
    </source>
</evidence>